<evidence type="ECO:0000256" key="2">
    <source>
        <dbReference type="ARBA" id="ARBA00023067"/>
    </source>
</evidence>
<keyword evidence="2" id="KW-0226">DNA condensation</keyword>
<keyword evidence="3 5" id="KW-0238">DNA-binding</keyword>
<dbReference type="GO" id="GO:0003677">
    <property type="term" value="F:DNA binding"/>
    <property type="evidence" value="ECO:0007669"/>
    <property type="project" value="UniProtKB-KW"/>
</dbReference>
<accession>A0ABU7RCW4</accession>
<dbReference type="Proteomes" id="UP001357452">
    <property type="component" value="Unassembled WGS sequence"/>
</dbReference>
<name>A0ABU7RCW4_9BACT</name>
<dbReference type="PRINTS" id="PR01727">
    <property type="entry name" value="DNABINDINGHU"/>
</dbReference>
<comment type="similarity">
    <text evidence="1 4">Belongs to the bacterial histone-like protein family.</text>
</comment>
<gene>
    <name evidence="5" type="ORF">V2H41_00975</name>
</gene>
<dbReference type="Pfam" id="PF00216">
    <property type="entry name" value="Bac_DNA_binding"/>
    <property type="match status" value="1"/>
</dbReference>
<comment type="caution">
    <text evidence="5">The sequence shown here is derived from an EMBL/GenBank/DDBJ whole genome shotgun (WGS) entry which is preliminary data.</text>
</comment>
<organism evidence="5 6">
    <name type="scientific">Niabella digestorum</name>
    <dbReference type="NCBI Taxonomy" id="3117701"/>
    <lineage>
        <taxon>Bacteria</taxon>
        <taxon>Pseudomonadati</taxon>
        <taxon>Bacteroidota</taxon>
        <taxon>Chitinophagia</taxon>
        <taxon>Chitinophagales</taxon>
        <taxon>Chitinophagaceae</taxon>
        <taxon>Niabella</taxon>
    </lineage>
</organism>
<evidence type="ECO:0000313" key="5">
    <source>
        <dbReference type="EMBL" id="MEE6185834.1"/>
    </source>
</evidence>
<dbReference type="SMART" id="SM00411">
    <property type="entry name" value="BHL"/>
    <property type="match status" value="1"/>
</dbReference>
<dbReference type="EMBL" id="JAZGLY010000001">
    <property type="protein sequence ID" value="MEE6185834.1"/>
    <property type="molecule type" value="Genomic_DNA"/>
</dbReference>
<reference evidence="5 6" key="1">
    <citation type="submission" date="2024-01" db="EMBL/GenBank/DDBJ databases">
        <title>Niabella digestum sp. nov., isolated from waste digestion system.</title>
        <authorList>
            <person name="Zhang L."/>
        </authorList>
    </citation>
    <scope>NUCLEOTIDE SEQUENCE [LARGE SCALE GENOMIC DNA]</scope>
    <source>
        <strain evidence="5 6">A18</strain>
    </source>
</reference>
<dbReference type="InterPro" id="IPR010992">
    <property type="entry name" value="IHF-like_DNA-bd_dom_sf"/>
</dbReference>
<sequence length="107" mass="11987">MRKADLVNRISDKTGIPKVDVLVTLETMFKEVKDTLASGENIYIRGFGSFITKKRAAKIGRNIKKNVAVHIPEHYIPAFKPAKEFSMEVKKLKEPKKDSGPGEDADD</sequence>
<protein>
    <submittedName>
        <fullName evidence="5">HU family DNA-binding protein</fullName>
    </submittedName>
</protein>
<dbReference type="PANTHER" id="PTHR33175">
    <property type="entry name" value="DNA-BINDING PROTEIN HU"/>
    <property type="match status" value="1"/>
</dbReference>
<dbReference type="PANTHER" id="PTHR33175:SF3">
    <property type="entry name" value="DNA-BINDING PROTEIN HU-BETA"/>
    <property type="match status" value="1"/>
</dbReference>
<dbReference type="Gene3D" id="4.10.520.10">
    <property type="entry name" value="IHF-like DNA-binding proteins"/>
    <property type="match status" value="1"/>
</dbReference>
<dbReference type="SUPFAM" id="SSF47729">
    <property type="entry name" value="IHF-like DNA-binding proteins"/>
    <property type="match status" value="1"/>
</dbReference>
<proteinExistence type="inferred from homology"/>
<dbReference type="CDD" id="cd13836">
    <property type="entry name" value="IHF_B"/>
    <property type="match status" value="1"/>
</dbReference>
<keyword evidence="6" id="KW-1185">Reference proteome</keyword>
<dbReference type="InterPro" id="IPR000119">
    <property type="entry name" value="Hist_DNA-bd"/>
</dbReference>
<evidence type="ECO:0000313" key="6">
    <source>
        <dbReference type="Proteomes" id="UP001357452"/>
    </source>
</evidence>
<evidence type="ECO:0000256" key="4">
    <source>
        <dbReference type="RuleBase" id="RU003939"/>
    </source>
</evidence>
<dbReference type="RefSeq" id="WP_330973242.1">
    <property type="nucleotide sequence ID" value="NZ_JAZGLY010000001.1"/>
</dbReference>
<evidence type="ECO:0000256" key="1">
    <source>
        <dbReference type="ARBA" id="ARBA00010529"/>
    </source>
</evidence>
<evidence type="ECO:0000256" key="3">
    <source>
        <dbReference type="ARBA" id="ARBA00023125"/>
    </source>
</evidence>